<keyword evidence="7" id="KW-1185">Reference proteome</keyword>
<dbReference type="PANTHER" id="PTHR43851">
    <property type="match status" value="1"/>
</dbReference>
<dbReference type="Pfam" id="PF03109">
    <property type="entry name" value="ABC1"/>
    <property type="match status" value="1"/>
</dbReference>
<gene>
    <name evidence="6" type="ORF">GRI38_03735</name>
</gene>
<evidence type="ECO:0000259" key="5">
    <source>
        <dbReference type="Pfam" id="PF03109"/>
    </source>
</evidence>
<evidence type="ECO:0000256" key="3">
    <source>
        <dbReference type="ARBA" id="ARBA00022741"/>
    </source>
</evidence>
<dbReference type="CDD" id="cd13970">
    <property type="entry name" value="ABC1_ADCK3"/>
    <property type="match status" value="1"/>
</dbReference>
<dbReference type="Proteomes" id="UP000433104">
    <property type="component" value="Unassembled WGS sequence"/>
</dbReference>
<feature type="domain" description="ABC1 atypical kinase-like" evidence="5">
    <location>
        <begin position="101"/>
        <end position="339"/>
    </location>
</feature>
<dbReference type="GO" id="GO:0016301">
    <property type="term" value="F:kinase activity"/>
    <property type="evidence" value="ECO:0007669"/>
    <property type="project" value="UniProtKB-KW"/>
</dbReference>
<evidence type="ECO:0000313" key="7">
    <source>
        <dbReference type="Proteomes" id="UP000433104"/>
    </source>
</evidence>
<dbReference type="SUPFAM" id="SSF56112">
    <property type="entry name" value="Protein kinase-like (PK-like)"/>
    <property type="match status" value="1"/>
</dbReference>
<dbReference type="PANTHER" id="PTHR43851:SF3">
    <property type="entry name" value="COENZYME Q8"/>
    <property type="match status" value="1"/>
</dbReference>
<evidence type="ECO:0000256" key="4">
    <source>
        <dbReference type="ARBA" id="ARBA00022840"/>
    </source>
</evidence>
<keyword evidence="6" id="KW-0418">Kinase</keyword>
<dbReference type="InterPro" id="IPR011009">
    <property type="entry name" value="Kinase-like_dom_sf"/>
</dbReference>
<accession>A0A844ZD84</accession>
<dbReference type="InterPro" id="IPR004147">
    <property type="entry name" value="ABC1_dom"/>
</dbReference>
<dbReference type="GO" id="GO:0006744">
    <property type="term" value="P:ubiquinone biosynthetic process"/>
    <property type="evidence" value="ECO:0007669"/>
    <property type="project" value="TreeGrafter"/>
</dbReference>
<dbReference type="AlphaFoldDB" id="A0A844ZD84"/>
<keyword evidence="2" id="KW-0808">Transferase</keyword>
<dbReference type="GO" id="GO:0005524">
    <property type="term" value="F:ATP binding"/>
    <property type="evidence" value="ECO:0007669"/>
    <property type="project" value="UniProtKB-KW"/>
</dbReference>
<reference evidence="6 7" key="1">
    <citation type="submission" date="2019-12" db="EMBL/GenBank/DDBJ databases">
        <title>Genomic-based taxomic classification of the family Erythrobacteraceae.</title>
        <authorList>
            <person name="Xu L."/>
        </authorList>
    </citation>
    <scope>NUCLEOTIDE SEQUENCE [LARGE SCALE GENOMIC DNA]</scope>
    <source>
        <strain evidence="6 7">MCCC 1A09962</strain>
    </source>
</reference>
<dbReference type="InterPro" id="IPR034646">
    <property type="entry name" value="ADCK3_dom"/>
</dbReference>
<proteinExistence type="inferred from homology"/>
<protein>
    <submittedName>
        <fullName evidence="6">AarF/ABC1/UbiB kinase family protein</fullName>
    </submittedName>
</protein>
<dbReference type="InterPro" id="IPR051409">
    <property type="entry name" value="Atypical_kinase_ADCK"/>
</dbReference>
<name>A0A844ZD84_9SPHN</name>
<organism evidence="6 7">
    <name type="scientific">Parapontixanthobacter aurantiacus</name>
    <dbReference type="NCBI Taxonomy" id="1463599"/>
    <lineage>
        <taxon>Bacteria</taxon>
        <taxon>Pseudomonadati</taxon>
        <taxon>Pseudomonadota</taxon>
        <taxon>Alphaproteobacteria</taxon>
        <taxon>Sphingomonadales</taxon>
        <taxon>Erythrobacteraceae</taxon>
        <taxon>Parapontixanthobacter</taxon>
    </lineage>
</organism>
<dbReference type="EMBL" id="WTYW01000001">
    <property type="protein sequence ID" value="MXO85136.1"/>
    <property type="molecule type" value="Genomic_DNA"/>
</dbReference>
<evidence type="ECO:0000313" key="6">
    <source>
        <dbReference type="EMBL" id="MXO85136.1"/>
    </source>
</evidence>
<evidence type="ECO:0000256" key="2">
    <source>
        <dbReference type="ARBA" id="ARBA00022679"/>
    </source>
</evidence>
<sequence length="450" mass="49826">MSDNDNPGRHRAVPSGRLSRLSGFTRLAGGVAGGMMAEGARRLAAGERPRVNEMLLTPGNAKRLTERLSHLRGAAMKLGQMISMDAGDVLPPELADILASLRDNANFMPPKQLDTVLAAQWGKDWRKQFRRFEPRPIAAASIGQVHRAVTRDDKSLAIKVQYPGVARSIDSDVDNVASLLRLSGLLPKELDIDPLLTAAKEQLHEEADYLREGEQMRHFAERLTGNPDFTVPRLYEELTRPQILAMSFEEGIPIEQLAGEAQDVRDRVFGKFIELVSKELFEFGVMQTDPNFANYRYNPETGRIVLLDFGATRDLSDTIRGNYRRLIEAGLAQDSERLMTEAVAAGFVSPATIERHRPRVERMIDIIVGEMAADKPFDFGNRAFVPLLRDEGMAIAQDRKSWHIPPAETLFVQRKVSGTALLGARLKAVVDVRGIVSETLAANPVTGADQ</sequence>
<comment type="caution">
    <text evidence="6">The sequence shown here is derived from an EMBL/GenBank/DDBJ whole genome shotgun (WGS) entry which is preliminary data.</text>
</comment>
<comment type="similarity">
    <text evidence="1">Belongs to the protein kinase superfamily. ADCK protein kinase family.</text>
</comment>
<dbReference type="RefSeq" id="WP_160681563.1">
    <property type="nucleotide sequence ID" value="NZ_WTYW01000001.1"/>
</dbReference>
<dbReference type="OrthoDB" id="9795390at2"/>
<keyword evidence="3" id="KW-0547">Nucleotide-binding</keyword>
<keyword evidence="4" id="KW-0067">ATP-binding</keyword>
<evidence type="ECO:0000256" key="1">
    <source>
        <dbReference type="ARBA" id="ARBA00009670"/>
    </source>
</evidence>